<accession>A0A5B7KBD1</accession>
<comment type="caution">
    <text evidence="2">The sequence shown here is derived from an EMBL/GenBank/DDBJ whole genome shotgun (WGS) entry which is preliminary data.</text>
</comment>
<dbReference type="EMBL" id="VSRR010139093">
    <property type="protein sequence ID" value="MPD04014.1"/>
    <property type="molecule type" value="Genomic_DNA"/>
</dbReference>
<reference evidence="2 3" key="1">
    <citation type="submission" date="2019-05" db="EMBL/GenBank/DDBJ databases">
        <title>Another draft genome of Portunus trituberculatus and its Hox gene families provides insights of decapod evolution.</title>
        <authorList>
            <person name="Jeong J.-H."/>
            <person name="Song I."/>
            <person name="Kim S."/>
            <person name="Choi T."/>
            <person name="Kim D."/>
            <person name="Ryu S."/>
            <person name="Kim W."/>
        </authorList>
    </citation>
    <scope>NUCLEOTIDE SEQUENCE [LARGE SCALE GENOMIC DNA]</scope>
    <source>
        <tissue evidence="2">Muscle</tissue>
    </source>
</reference>
<feature type="compositionally biased region" description="Low complexity" evidence="1">
    <location>
        <begin position="49"/>
        <end position="62"/>
    </location>
</feature>
<gene>
    <name evidence="2" type="ORF">E2C01_099682</name>
</gene>
<evidence type="ECO:0000256" key="1">
    <source>
        <dbReference type="SAM" id="MobiDB-lite"/>
    </source>
</evidence>
<evidence type="ECO:0000313" key="3">
    <source>
        <dbReference type="Proteomes" id="UP000324222"/>
    </source>
</evidence>
<evidence type="ECO:0000313" key="2">
    <source>
        <dbReference type="EMBL" id="MPD04014.1"/>
    </source>
</evidence>
<organism evidence="2 3">
    <name type="scientific">Portunus trituberculatus</name>
    <name type="common">Swimming crab</name>
    <name type="synonym">Neptunus trituberculatus</name>
    <dbReference type="NCBI Taxonomy" id="210409"/>
    <lineage>
        <taxon>Eukaryota</taxon>
        <taxon>Metazoa</taxon>
        <taxon>Ecdysozoa</taxon>
        <taxon>Arthropoda</taxon>
        <taxon>Crustacea</taxon>
        <taxon>Multicrustacea</taxon>
        <taxon>Malacostraca</taxon>
        <taxon>Eumalacostraca</taxon>
        <taxon>Eucarida</taxon>
        <taxon>Decapoda</taxon>
        <taxon>Pleocyemata</taxon>
        <taxon>Brachyura</taxon>
        <taxon>Eubrachyura</taxon>
        <taxon>Portunoidea</taxon>
        <taxon>Portunidae</taxon>
        <taxon>Portuninae</taxon>
        <taxon>Portunus</taxon>
    </lineage>
</organism>
<sequence length="109" mass="11765">MTAHQSTSEPYWLYNSAMLLTPTPLPPLPLLPPGALLLTWHPQPDTLTPRPAGSSAAPPVSPSLTPEHIPVLYLPVSASSSIQTVQWCDMSLPPPCTTHFKYEANGRAI</sequence>
<keyword evidence="3" id="KW-1185">Reference proteome</keyword>
<dbReference type="AlphaFoldDB" id="A0A5B7KBD1"/>
<dbReference type="Proteomes" id="UP000324222">
    <property type="component" value="Unassembled WGS sequence"/>
</dbReference>
<protein>
    <submittedName>
        <fullName evidence="2">Uncharacterized protein</fullName>
    </submittedName>
</protein>
<feature type="region of interest" description="Disordered" evidence="1">
    <location>
        <begin position="42"/>
        <end position="62"/>
    </location>
</feature>
<name>A0A5B7KBD1_PORTR</name>
<proteinExistence type="predicted"/>